<protein>
    <submittedName>
        <fullName evidence="1">Uncharacterized protein</fullName>
    </submittedName>
</protein>
<evidence type="ECO:0000313" key="1">
    <source>
        <dbReference type="EMBL" id="KKL20410.1"/>
    </source>
</evidence>
<dbReference type="EMBL" id="LAZR01038111">
    <property type="protein sequence ID" value="KKL20410.1"/>
    <property type="molecule type" value="Genomic_DNA"/>
</dbReference>
<name>A0A0F9BF96_9ZZZZ</name>
<organism evidence="1">
    <name type="scientific">marine sediment metagenome</name>
    <dbReference type="NCBI Taxonomy" id="412755"/>
    <lineage>
        <taxon>unclassified sequences</taxon>
        <taxon>metagenomes</taxon>
        <taxon>ecological metagenomes</taxon>
    </lineage>
</organism>
<gene>
    <name evidence="1" type="ORF">LCGC14_2455760</name>
</gene>
<dbReference type="AlphaFoldDB" id="A0A0F9BF96"/>
<feature type="non-terminal residue" evidence="1">
    <location>
        <position position="1"/>
    </location>
</feature>
<proteinExistence type="predicted"/>
<sequence>ARFDRVERDRLELSVRPDPGTIGRVEILPAATRGNRTVQVFAVRHVPPEGRPIEVVRLERLGDVATGGSDNGLQGLPLPMHLL</sequence>
<accession>A0A0F9BF96</accession>
<comment type="caution">
    <text evidence="1">The sequence shown here is derived from an EMBL/GenBank/DDBJ whole genome shotgun (WGS) entry which is preliminary data.</text>
</comment>
<reference evidence="1" key="1">
    <citation type="journal article" date="2015" name="Nature">
        <title>Complex archaea that bridge the gap between prokaryotes and eukaryotes.</title>
        <authorList>
            <person name="Spang A."/>
            <person name="Saw J.H."/>
            <person name="Jorgensen S.L."/>
            <person name="Zaremba-Niedzwiedzka K."/>
            <person name="Martijn J."/>
            <person name="Lind A.E."/>
            <person name="van Eijk R."/>
            <person name="Schleper C."/>
            <person name="Guy L."/>
            <person name="Ettema T.J."/>
        </authorList>
    </citation>
    <scope>NUCLEOTIDE SEQUENCE</scope>
</reference>